<reference evidence="1 2" key="1">
    <citation type="journal article" date="2016" name="Nat. Commun.">
        <title>Thousands of microbial genomes shed light on interconnected biogeochemical processes in an aquifer system.</title>
        <authorList>
            <person name="Anantharaman K."/>
            <person name="Brown C.T."/>
            <person name="Hug L.A."/>
            <person name="Sharon I."/>
            <person name="Castelle C.J."/>
            <person name="Probst A.J."/>
            <person name="Thomas B.C."/>
            <person name="Singh A."/>
            <person name="Wilkins M.J."/>
            <person name="Karaoz U."/>
            <person name="Brodie E.L."/>
            <person name="Williams K.H."/>
            <person name="Hubbard S.S."/>
            <person name="Banfield J.F."/>
        </authorList>
    </citation>
    <scope>NUCLEOTIDE SEQUENCE [LARGE SCALE GENOMIC DNA]</scope>
</reference>
<protein>
    <recommendedName>
        <fullName evidence="3">TrpR like protein, YerC/YecD</fullName>
    </recommendedName>
</protein>
<dbReference type="NCBIfam" id="TIGR02531">
    <property type="entry name" value="yecD_yerC"/>
    <property type="match status" value="1"/>
</dbReference>
<sequence length="174" mass="20127">MARTTYYGKLRREEKFSKEKRLELMFDLINSFRIVKSPVETADFLQDLLTAKEIKNLSIRLRIAKLLLSSKTHEEIVRELHCSFATVAKVSIWLSQGGEGFKKVISRLPTKYAIPPNLPPIPIEFQLPRVLLTIAQYSIAKNQNVKLEKFLGGIKDKEATDKEIREKHRQEFGK</sequence>
<dbReference type="InterPro" id="IPR038116">
    <property type="entry name" value="TrpR-like_sf"/>
</dbReference>
<dbReference type="Proteomes" id="UP000179221">
    <property type="component" value="Unassembled WGS sequence"/>
</dbReference>
<accession>A0A1F7YKR3</accession>
<evidence type="ECO:0000313" key="2">
    <source>
        <dbReference type="Proteomes" id="UP000179221"/>
    </source>
</evidence>
<evidence type="ECO:0008006" key="3">
    <source>
        <dbReference type="Google" id="ProtNLM"/>
    </source>
</evidence>
<name>A0A1F7YKR3_9BACT</name>
<dbReference type="PANTHER" id="PTHR40080">
    <property type="entry name" value="LMO1763 PROTEIN"/>
    <property type="match status" value="1"/>
</dbReference>
<dbReference type="Gene3D" id="1.10.1270.10">
    <property type="entry name" value="TrpR-like"/>
    <property type="match status" value="1"/>
</dbReference>
<dbReference type="PANTHER" id="PTHR40080:SF1">
    <property type="entry name" value="TRPR-LIKE PROTEIN YERC_YECD"/>
    <property type="match status" value="1"/>
</dbReference>
<dbReference type="GO" id="GO:0043565">
    <property type="term" value="F:sequence-specific DNA binding"/>
    <property type="evidence" value="ECO:0007669"/>
    <property type="project" value="InterPro"/>
</dbReference>
<dbReference type="AlphaFoldDB" id="A0A1F7YKR3"/>
<dbReference type="InterPro" id="IPR013368">
    <property type="entry name" value="YecD_YerC"/>
</dbReference>
<dbReference type="EMBL" id="MGGL01000002">
    <property type="protein sequence ID" value="OGM27790.1"/>
    <property type="molecule type" value="Genomic_DNA"/>
</dbReference>
<gene>
    <name evidence="1" type="ORF">A2628_05215</name>
</gene>
<dbReference type="InterPro" id="IPR000831">
    <property type="entry name" value="Trp_repress"/>
</dbReference>
<organism evidence="1 2">
    <name type="scientific">Candidatus Woesebacteria bacterium RIFCSPHIGHO2_01_FULL_40_22</name>
    <dbReference type="NCBI Taxonomy" id="1802499"/>
    <lineage>
        <taxon>Bacteria</taxon>
        <taxon>Candidatus Woeseibacteriota</taxon>
    </lineage>
</organism>
<dbReference type="InterPro" id="IPR010921">
    <property type="entry name" value="Trp_repressor/repl_initiator"/>
</dbReference>
<evidence type="ECO:0000313" key="1">
    <source>
        <dbReference type="EMBL" id="OGM27790.1"/>
    </source>
</evidence>
<comment type="caution">
    <text evidence="1">The sequence shown here is derived from an EMBL/GenBank/DDBJ whole genome shotgun (WGS) entry which is preliminary data.</text>
</comment>
<dbReference type="SUPFAM" id="SSF48295">
    <property type="entry name" value="TrpR-like"/>
    <property type="match status" value="1"/>
</dbReference>
<proteinExistence type="predicted"/>
<dbReference type="Pfam" id="PF01371">
    <property type="entry name" value="Trp_repressor"/>
    <property type="match status" value="1"/>
</dbReference>
<dbReference type="GO" id="GO:0003700">
    <property type="term" value="F:DNA-binding transcription factor activity"/>
    <property type="evidence" value="ECO:0007669"/>
    <property type="project" value="InterPro"/>
</dbReference>